<accession>A0A948RSZ4</accession>
<evidence type="ECO:0000256" key="2">
    <source>
        <dbReference type="SAM" id="SignalP"/>
    </source>
</evidence>
<sequence>MMQPHRTRFPLAPALIAFSVLAASLPAPAAPPEEILTLRLEAESGAAGWGHPYPTAVADPIQCIASITAFPPLISPRTHTEWSGSQDSRLWTVRFAGDLFWGGDEDPVRPEDFIHSLEGLLAQPTRSPYAILFRHILGLTEFRNGSAAQISGLVTLDPVTLQILLRESDPEFPQRFQHPAAGLIHWGRRHPHHPPSGPIYWDPQFGRPHPSGLNPVRWIFNIAPVQKVIPTTLESMTPFPIRLECYPEPVVDTDEPGPRLVLTGPDLPAYCIPGVAQGVTVAESRSLLLLIAQPEGEGTWGLTQAIREKIFQGLAGPATLLPHAEGIWNAEGILENPEGYRSSLLQRLWKSQTIATETKRPIRLFYPSGDPILSCAAARIPILAAEAGRYQIMGMPRTALHSSLRQGTFDLILMAVPVMAAIPWEAAGITVGFLEPHLNDAILGKLEGALFEDWLALPADPIPAETQARRLEKRLMENAVVFPLAWMTTRLMIRGGDSARDSNSDPNKDPGKDPNDIKRRIVELVRPLELLLHKP</sequence>
<reference evidence="3" key="1">
    <citation type="submission" date="2021-05" db="EMBL/GenBank/DDBJ databases">
        <title>Energy efficiency and biological interactions define the core microbiome of deep oligotrophic groundwater.</title>
        <authorList>
            <person name="Mehrshad M."/>
            <person name="Lopez-Fernandez M."/>
            <person name="Bell E."/>
            <person name="Bernier-Latmani R."/>
            <person name="Bertilsson S."/>
            <person name="Dopson M."/>
        </authorList>
    </citation>
    <scope>NUCLEOTIDE SEQUENCE</scope>
    <source>
        <strain evidence="3">Modern_marine.mb.64</strain>
    </source>
</reference>
<gene>
    <name evidence="3" type="ORF">KJ970_00835</name>
</gene>
<proteinExistence type="predicted"/>
<name>A0A948RSZ4_UNCEI</name>
<evidence type="ECO:0000313" key="3">
    <source>
        <dbReference type="EMBL" id="MBU2689446.1"/>
    </source>
</evidence>
<keyword evidence="2" id="KW-0732">Signal</keyword>
<dbReference type="Gene3D" id="3.90.76.10">
    <property type="entry name" value="Dipeptide-binding Protein, Domain 1"/>
    <property type="match status" value="1"/>
</dbReference>
<evidence type="ECO:0000256" key="1">
    <source>
        <dbReference type="SAM" id="MobiDB-lite"/>
    </source>
</evidence>
<feature type="signal peptide" evidence="2">
    <location>
        <begin position="1"/>
        <end position="29"/>
    </location>
</feature>
<evidence type="ECO:0008006" key="5">
    <source>
        <dbReference type="Google" id="ProtNLM"/>
    </source>
</evidence>
<comment type="caution">
    <text evidence="3">The sequence shown here is derived from an EMBL/GenBank/DDBJ whole genome shotgun (WGS) entry which is preliminary data.</text>
</comment>
<evidence type="ECO:0000313" key="4">
    <source>
        <dbReference type="Proteomes" id="UP000777784"/>
    </source>
</evidence>
<feature type="region of interest" description="Disordered" evidence="1">
    <location>
        <begin position="497"/>
        <end position="516"/>
    </location>
</feature>
<feature type="chain" id="PRO_5037145195" description="Solute-binding protein family 5 domain-containing protein" evidence="2">
    <location>
        <begin position="30"/>
        <end position="535"/>
    </location>
</feature>
<dbReference type="AlphaFoldDB" id="A0A948RSZ4"/>
<dbReference type="EMBL" id="JAHJDP010000004">
    <property type="protein sequence ID" value="MBU2689446.1"/>
    <property type="molecule type" value="Genomic_DNA"/>
</dbReference>
<dbReference type="SUPFAM" id="SSF53850">
    <property type="entry name" value="Periplasmic binding protein-like II"/>
    <property type="match status" value="1"/>
</dbReference>
<protein>
    <recommendedName>
        <fullName evidence="5">Solute-binding protein family 5 domain-containing protein</fullName>
    </recommendedName>
</protein>
<organism evidence="3 4">
    <name type="scientific">Eiseniibacteriota bacterium</name>
    <dbReference type="NCBI Taxonomy" id="2212470"/>
    <lineage>
        <taxon>Bacteria</taxon>
        <taxon>Candidatus Eiseniibacteriota</taxon>
    </lineage>
</organism>
<dbReference type="Proteomes" id="UP000777784">
    <property type="component" value="Unassembled WGS sequence"/>
</dbReference>